<protein>
    <submittedName>
        <fullName evidence="1">Uncharacterized protein</fullName>
    </submittedName>
</protein>
<comment type="caution">
    <text evidence="1">The sequence shown here is derived from an EMBL/GenBank/DDBJ whole genome shotgun (WGS) entry which is preliminary data.</text>
</comment>
<sequence>MTSSRLYSFGLGPSNIPHGCSGTAGDGLPLTWLMVLLCYACQLLKLQRELYRALKRRYLATYAVSKNAILNTARDQTTKKKITKSRVLGPVFKRTKRVLMA</sequence>
<evidence type="ECO:0000313" key="1">
    <source>
        <dbReference type="EMBL" id="KAG0436678.1"/>
    </source>
</evidence>
<proteinExistence type="predicted"/>
<accession>A0AC60QMC0</accession>
<dbReference type="EMBL" id="JABSTQ010006798">
    <property type="protein sequence ID" value="KAG0436678.1"/>
    <property type="molecule type" value="Genomic_DNA"/>
</dbReference>
<organism evidence="1 2">
    <name type="scientific">Ixodes persulcatus</name>
    <name type="common">Taiga tick</name>
    <dbReference type="NCBI Taxonomy" id="34615"/>
    <lineage>
        <taxon>Eukaryota</taxon>
        <taxon>Metazoa</taxon>
        <taxon>Ecdysozoa</taxon>
        <taxon>Arthropoda</taxon>
        <taxon>Chelicerata</taxon>
        <taxon>Arachnida</taxon>
        <taxon>Acari</taxon>
        <taxon>Parasitiformes</taxon>
        <taxon>Ixodida</taxon>
        <taxon>Ixodoidea</taxon>
        <taxon>Ixodidae</taxon>
        <taxon>Ixodinae</taxon>
        <taxon>Ixodes</taxon>
    </lineage>
</organism>
<name>A0AC60QMC0_IXOPE</name>
<gene>
    <name evidence="1" type="ORF">HPB47_017812</name>
</gene>
<reference evidence="1 2" key="1">
    <citation type="journal article" date="2020" name="Cell">
        <title>Large-Scale Comparative Analyses of Tick Genomes Elucidate Their Genetic Diversity and Vector Capacities.</title>
        <authorList>
            <consortium name="Tick Genome and Microbiome Consortium (TIGMIC)"/>
            <person name="Jia N."/>
            <person name="Wang J."/>
            <person name="Shi W."/>
            <person name="Du L."/>
            <person name="Sun Y."/>
            <person name="Zhan W."/>
            <person name="Jiang J.F."/>
            <person name="Wang Q."/>
            <person name="Zhang B."/>
            <person name="Ji P."/>
            <person name="Bell-Sakyi L."/>
            <person name="Cui X.M."/>
            <person name="Yuan T.T."/>
            <person name="Jiang B.G."/>
            <person name="Yang W.F."/>
            <person name="Lam T.T."/>
            <person name="Chang Q.C."/>
            <person name="Ding S.J."/>
            <person name="Wang X.J."/>
            <person name="Zhu J.G."/>
            <person name="Ruan X.D."/>
            <person name="Zhao L."/>
            <person name="Wei J.T."/>
            <person name="Ye R.Z."/>
            <person name="Que T.C."/>
            <person name="Du C.H."/>
            <person name="Zhou Y.H."/>
            <person name="Cheng J.X."/>
            <person name="Dai P.F."/>
            <person name="Guo W.B."/>
            <person name="Han X.H."/>
            <person name="Huang E.J."/>
            <person name="Li L.F."/>
            <person name="Wei W."/>
            <person name="Gao Y.C."/>
            <person name="Liu J.Z."/>
            <person name="Shao H.Z."/>
            <person name="Wang X."/>
            <person name="Wang C.C."/>
            <person name="Yang T.C."/>
            <person name="Huo Q.B."/>
            <person name="Li W."/>
            <person name="Chen H.Y."/>
            <person name="Chen S.E."/>
            <person name="Zhou L.G."/>
            <person name="Ni X.B."/>
            <person name="Tian J.H."/>
            <person name="Sheng Y."/>
            <person name="Liu T."/>
            <person name="Pan Y.S."/>
            <person name="Xia L.Y."/>
            <person name="Li J."/>
            <person name="Zhao F."/>
            <person name="Cao W.C."/>
        </authorList>
    </citation>
    <scope>NUCLEOTIDE SEQUENCE [LARGE SCALE GENOMIC DNA]</scope>
    <source>
        <strain evidence="1">Iper-2018</strain>
    </source>
</reference>
<dbReference type="Proteomes" id="UP000805193">
    <property type="component" value="Unassembled WGS sequence"/>
</dbReference>
<keyword evidence="2" id="KW-1185">Reference proteome</keyword>
<evidence type="ECO:0000313" key="2">
    <source>
        <dbReference type="Proteomes" id="UP000805193"/>
    </source>
</evidence>